<dbReference type="InterPro" id="IPR012938">
    <property type="entry name" value="Glc/Sorbosone_DH"/>
</dbReference>
<feature type="chain" id="PRO_5045654722" evidence="2">
    <location>
        <begin position="25"/>
        <end position="383"/>
    </location>
</feature>
<protein>
    <submittedName>
        <fullName evidence="4">PQQ-dependent sugar dehydrogenase</fullName>
    </submittedName>
</protein>
<dbReference type="Pfam" id="PF07995">
    <property type="entry name" value="GSDH"/>
    <property type="match status" value="1"/>
</dbReference>
<dbReference type="Gene3D" id="2.120.10.30">
    <property type="entry name" value="TolB, C-terminal domain"/>
    <property type="match status" value="1"/>
</dbReference>
<feature type="compositionally biased region" description="Pro residues" evidence="1">
    <location>
        <begin position="46"/>
        <end position="59"/>
    </location>
</feature>
<feature type="region of interest" description="Disordered" evidence="1">
    <location>
        <begin position="361"/>
        <end position="383"/>
    </location>
</feature>
<evidence type="ECO:0000256" key="1">
    <source>
        <dbReference type="SAM" id="MobiDB-lite"/>
    </source>
</evidence>
<evidence type="ECO:0000313" key="4">
    <source>
        <dbReference type="EMBL" id="MFD1532082.1"/>
    </source>
</evidence>
<dbReference type="PANTHER" id="PTHR19328:SF13">
    <property type="entry name" value="HIPL1 PROTEIN"/>
    <property type="match status" value="1"/>
</dbReference>
<sequence length="383" mass="38637">MGGRVRRAAAAALLGLLLAGCATFPDEGPRQWREQLQGMGELGGPPVVPDPPTPPPAAPPGGQAGQSGQAPPPPTGCTDPDPQVVATCLGPVGAIAVLPDSVTALVAERTTGRILRVRRGVEPELVTTVPVDATGGGGLTGLVLSPSYIEDQLLYAYVTTPQDNRVVRIAPREGPKPVLAGIPRGTTNNAGALAVDVDGSLLVATGDAGNPQPPGLAGKLLRINTLGRPSSGNPVPGSPVLSTGLHSPGGICIDPVTTATWVTDRAGTQDVLHLVVPGPLPPPAWTWPDRPGVAGCMAQPGLIAVAQTGAASLFVLRPNERGVFTGTPETLLTGTYGRLSAAAPAPDGLLWLGTVNKAGGQPVPSDDRVIRIQPPAGGGQSRA</sequence>
<feature type="domain" description="Glucose/Sorbosone dehydrogenase" evidence="3">
    <location>
        <begin position="94"/>
        <end position="265"/>
    </location>
</feature>
<feature type="signal peptide" evidence="2">
    <location>
        <begin position="1"/>
        <end position="24"/>
    </location>
</feature>
<evidence type="ECO:0000313" key="5">
    <source>
        <dbReference type="Proteomes" id="UP001597145"/>
    </source>
</evidence>
<dbReference type="PROSITE" id="PS51257">
    <property type="entry name" value="PROKAR_LIPOPROTEIN"/>
    <property type="match status" value="1"/>
</dbReference>
<dbReference type="EMBL" id="JBHUCP010000017">
    <property type="protein sequence ID" value="MFD1532082.1"/>
    <property type="molecule type" value="Genomic_DNA"/>
</dbReference>
<organism evidence="4 5">
    <name type="scientific">Pseudonocardia aurantiaca</name>
    <dbReference type="NCBI Taxonomy" id="75290"/>
    <lineage>
        <taxon>Bacteria</taxon>
        <taxon>Bacillati</taxon>
        <taxon>Actinomycetota</taxon>
        <taxon>Actinomycetes</taxon>
        <taxon>Pseudonocardiales</taxon>
        <taxon>Pseudonocardiaceae</taxon>
        <taxon>Pseudonocardia</taxon>
    </lineage>
</organism>
<evidence type="ECO:0000256" key="2">
    <source>
        <dbReference type="SAM" id="SignalP"/>
    </source>
</evidence>
<dbReference type="RefSeq" id="WP_343980589.1">
    <property type="nucleotide sequence ID" value="NZ_BAAAJG010000012.1"/>
</dbReference>
<evidence type="ECO:0000259" key="3">
    <source>
        <dbReference type="Pfam" id="PF07995"/>
    </source>
</evidence>
<feature type="region of interest" description="Disordered" evidence="1">
    <location>
        <begin position="29"/>
        <end position="82"/>
    </location>
</feature>
<dbReference type="SUPFAM" id="SSF50952">
    <property type="entry name" value="Soluble quinoprotein glucose dehydrogenase"/>
    <property type="match status" value="1"/>
</dbReference>
<proteinExistence type="predicted"/>
<gene>
    <name evidence="4" type="ORF">ACFSCY_21870</name>
</gene>
<reference evidence="5" key="1">
    <citation type="journal article" date="2019" name="Int. J. Syst. Evol. Microbiol.">
        <title>The Global Catalogue of Microorganisms (GCM) 10K type strain sequencing project: providing services to taxonomists for standard genome sequencing and annotation.</title>
        <authorList>
            <consortium name="The Broad Institute Genomics Platform"/>
            <consortium name="The Broad Institute Genome Sequencing Center for Infectious Disease"/>
            <person name="Wu L."/>
            <person name="Ma J."/>
        </authorList>
    </citation>
    <scope>NUCLEOTIDE SEQUENCE [LARGE SCALE GENOMIC DNA]</scope>
    <source>
        <strain evidence="5">JCM 12165</strain>
    </source>
</reference>
<dbReference type="InterPro" id="IPR011042">
    <property type="entry name" value="6-blade_b-propeller_TolB-like"/>
</dbReference>
<comment type="caution">
    <text evidence="4">The sequence shown here is derived from an EMBL/GenBank/DDBJ whole genome shotgun (WGS) entry which is preliminary data.</text>
</comment>
<name>A0ABW4FNU2_9PSEU</name>
<dbReference type="InterPro" id="IPR011041">
    <property type="entry name" value="Quinoprot_gluc/sorb_DH_b-prop"/>
</dbReference>
<dbReference type="Proteomes" id="UP001597145">
    <property type="component" value="Unassembled WGS sequence"/>
</dbReference>
<keyword evidence="5" id="KW-1185">Reference proteome</keyword>
<dbReference type="PANTHER" id="PTHR19328">
    <property type="entry name" value="HEDGEHOG-INTERACTING PROTEIN"/>
    <property type="match status" value="1"/>
</dbReference>
<accession>A0ABW4FNU2</accession>
<keyword evidence="2" id="KW-0732">Signal</keyword>